<organism evidence="7 10">
    <name type="scientific">Eisenbergiella tayi</name>
    <dbReference type="NCBI Taxonomy" id="1432052"/>
    <lineage>
        <taxon>Bacteria</taxon>
        <taxon>Bacillati</taxon>
        <taxon>Bacillota</taxon>
        <taxon>Clostridia</taxon>
        <taxon>Lachnospirales</taxon>
        <taxon>Lachnospiraceae</taxon>
        <taxon>Eisenbergiella</taxon>
    </lineage>
</organism>
<evidence type="ECO:0000313" key="7">
    <source>
        <dbReference type="EMBL" id="ODM04913.1"/>
    </source>
</evidence>
<feature type="domain" description="HTH LytTR-type" evidence="5">
    <location>
        <begin position="142"/>
        <end position="246"/>
    </location>
</feature>
<dbReference type="Pfam" id="PF00072">
    <property type="entry name" value="Response_reg"/>
    <property type="match status" value="1"/>
</dbReference>
<dbReference type="Pfam" id="PF04397">
    <property type="entry name" value="LytTR"/>
    <property type="match status" value="1"/>
</dbReference>
<dbReference type="PANTHER" id="PTHR37299:SF1">
    <property type="entry name" value="STAGE 0 SPORULATION PROTEIN A HOMOLOG"/>
    <property type="match status" value="1"/>
</dbReference>
<evidence type="ECO:0000256" key="1">
    <source>
        <dbReference type="ARBA" id="ARBA00018672"/>
    </source>
</evidence>
<dbReference type="AlphaFoldDB" id="A0A1E3A832"/>
<dbReference type="SMART" id="SM00448">
    <property type="entry name" value="REC"/>
    <property type="match status" value="1"/>
</dbReference>
<dbReference type="Proteomes" id="UP000094869">
    <property type="component" value="Unassembled WGS sequence"/>
</dbReference>
<accession>A0A1E3A832</accession>
<evidence type="ECO:0000313" key="6">
    <source>
        <dbReference type="EMBL" id="ODM04679.1"/>
    </source>
</evidence>
<evidence type="ECO:0000256" key="3">
    <source>
        <dbReference type="PROSITE-ProRule" id="PRU00169"/>
    </source>
</evidence>
<dbReference type="PROSITE" id="PS50110">
    <property type="entry name" value="RESPONSE_REGULATORY"/>
    <property type="match status" value="1"/>
</dbReference>
<dbReference type="EMBL" id="MEHA01000024">
    <property type="protein sequence ID" value="ODR46446.1"/>
    <property type="molecule type" value="Genomic_DNA"/>
</dbReference>
<dbReference type="GO" id="GO:0003677">
    <property type="term" value="F:DNA binding"/>
    <property type="evidence" value="ECO:0007669"/>
    <property type="project" value="UniProtKB-KW"/>
</dbReference>
<dbReference type="Gene3D" id="3.40.50.2300">
    <property type="match status" value="1"/>
</dbReference>
<feature type="modified residue" description="4-aspartylphosphate" evidence="3">
    <location>
        <position position="55"/>
    </location>
</feature>
<gene>
    <name evidence="7" type="primary">ypdB_2</name>
    <name evidence="6" type="synonym">ypdB_7</name>
    <name evidence="6" type="ORF">BEH84_05741</name>
    <name evidence="8" type="ORF">BEI59_25255</name>
    <name evidence="7" type="ORF">BEI61_00794</name>
    <name evidence="9" type="ORF">BEI63_27720</name>
</gene>
<dbReference type="InterPro" id="IPR001789">
    <property type="entry name" value="Sig_transdc_resp-reg_receiver"/>
</dbReference>
<dbReference type="InterPro" id="IPR007492">
    <property type="entry name" value="LytTR_DNA-bd_dom"/>
</dbReference>
<evidence type="ECO:0000313" key="10">
    <source>
        <dbReference type="Proteomes" id="UP000094067"/>
    </source>
</evidence>
<feature type="domain" description="Response regulatory" evidence="4">
    <location>
        <begin position="4"/>
        <end position="118"/>
    </location>
</feature>
<evidence type="ECO:0000313" key="13">
    <source>
        <dbReference type="Proteomes" id="UP000095003"/>
    </source>
</evidence>
<dbReference type="PATRIC" id="fig|1432052.3.peg.6349"/>
<evidence type="ECO:0000259" key="5">
    <source>
        <dbReference type="PROSITE" id="PS50930"/>
    </source>
</evidence>
<dbReference type="RefSeq" id="WP_009256286.1">
    <property type="nucleotide sequence ID" value="NZ_BAABXS010000002.1"/>
</dbReference>
<protein>
    <recommendedName>
        <fullName evidence="1">Stage 0 sporulation protein A homolog</fullName>
    </recommendedName>
</protein>
<sequence length="246" mass="28256">MAIRVIVVEDESGIRKLLRKIIERNDGFEVAGECDNLADAVSLFARLKPEVVFLDIEINGASGIDCAKIIADMEPKTKIVFATAHAEYMPEAFEVYAFDYLVKPFDIERVDRTLARILSLKEQEPQEHPDKIVRYEKGLDRLLVKGRESMSFVDIQDIVLVQRENNSTVIYTRQDSFTTSAGLGDIEAKLDPELFLRSHKSYIINLSKIKKIEPYGRWTYIVAFKDLDRDALITAEKYEEIKKRFS</sequence>
<dbReference type="GO" id="GO:0000156">
    <property type="term" value="F:phosphorelay response regulator activity"/>
    <property type="evidence" value="ECO:0007669"/>
    <property type="project" value="InterPro"/>
</dbReference>
<dbReference type="GeneID" id="93300502"/>
<reference evidence="8 11" key="3">
    <citation type="submission" date="2016-08" db="EMBL/GenBank/DDBJ databases">
        <authorList>
            <person name="Seilhamer J.J."/>
        </authorList>
    </citation>
    <scope>NUCLEOTIDE SEQUENCE [LARGE SCALE GENOMIC DNA]</scope>
    <source>
        <strain evidence="8 11">NML150140-1</strain>
    </source>
</reference>
<keyword evidence="8" id="KW-0238">DNA-binding</keyword>
<dbReference type="EMBL" id="MCGI01000007">
    <property type="protein sequence ID" value="ODM04679.1"/>
    <property type="molecule type" value="Genomic_DNA"/>
</dbReference>
<dbReference type="SMART" id="SM00850">
    <property type="entry name" value="LytTR"/>
    <property type="match status" value="1"/>
</dbReference>
<dbReference type="PANTHER" id="PTHR37299">
    <property type="entry name" value="TRANSCRIPTIONAL REGULATOR-RELATED"/>
    <property type="match status" value="1"/>
</dbReference>
<reference evidence="9 12" key="2">
    <citation type="submission" date="2016-08" db="EMBL/GenBank/DDBJ databases">
        <title>Characterization of Isolates of Eisenbergiella tayi Derived from Blood Cultures, Using Whole Genome Sequencing.</title>
        <authorList>
            <person name="Bernier A.-M."/>
            <person name="Burdz T."/>
            <person name="Wiebe D."/>
            <person name="Bernard K."/>
        </authorList>
    </citation>
    <scope>NUCLEOTIDE SEQUENCE [LARGE SCALE GENOMIC DNA]</scope>
    <source>
        <strain evidence="9 12">NML120146</strain>
    </source>
</reference>
<proteinExistence type="predicted"/>
<keyword evidence="12" id="KW-1185">Reference proteome</keyword>
<dbReference type="OrthoDB" id="9809318at2"/>
<evidence type="ECO:0000256" key="2">
    <source>
        <dbReference type="ARBA" id="ARBA00024867"/>
    </source>
</evidence>
<dbReference type="PROSITE" id="PS50930">
    <property type="entry name" value="HTH_LYTTR"/>
    <property type="match status" value="1"/>
</dbReference>
<evidence type="ECO:0000313" key="11">
    <source>
        <dbReference type="Proteomes" id="UP000094271"/>
    </source>
</evidence>
<dbReference type="Proteomes" id="UP000094271">
    <property type="component" value="Unassembled WGS sequence"/>
</dbReference>
<evidence type="ECO:0000259" key="4">
    <source>
        <dbReference type="PROSITE" id="PS50110"/>
    </source>
</evidence>
<dbReference type="SUPFAM" id="SSF52172">
    <property type="entry name" value="CheY-like"/>
    <property type="match status" value="1"/>
</dbReference>
<comment type="caution">
    <text evidence="7">The sequence shown here is derived from an EMBL/GenBank/DDBJ whole genome shotgun (WGS) entry which is preliminary data.</text>
</comment>
<dbReference type="InterPro" id="IPR011006">
    <property type="entry name" value="CheY-like_superfamily"/>
</dbReference>
<dbReference type="InterPro" id="IPR046947">
    <property type="entry name" value="LytR-like"/>
</dbReference>
<name>A0A1E3A832_9FIRM</name>
<reference evidence="10 13" key="1">
    <citation type="submission" date="2016-07" db="EMBL/GenBank/DDBJ databases">
        <title>Characterization of isolates of Eisenbergiella tayi derived from blood cultures, using whole genome sequencing.</title>
        <authorList>
            <person name="Burdz T."/>
            <person name="Wiebe D."/>
            <person name="Huynh C."/>
            <person name="Bernard K."/>
        </authorList>
    </citation>
    <scope>NUCLEOTIDE SEQUENCE [LARGE SCALE GENOMIC DNA]</scope>
    <source>
        <strain evidence="7 10">NML 110608</strain>
        <strain evidence="6 13">NML 120489</strain>
    </source>
</reference>
<evidence type="ECO:0000313" key="9">
    <source>
        <dbReference type="EMBL" id="ODR46581.1"/>
    </source>
</evidence>
<dbReference type="Proteomes" id="UP000094067">
    <property type="component" value="Unassembled WGS sequence"/>
</dbReference>
<dbReference type="Gene3D" id="2.40.50.1020">
    <property type="entry name" value="LytTr DNA-binding domain"/>
    <property type="match status" value="1"/>
</dbReference>
<dbReference type="EMBL" id="MCGH01000002">
    <property type="protein sequence ID" value="ODM04913.1"/>
    <property type="molecule type" value="Genomic_DNA"/>
</dbReference>
<comment type="function">
    <text evidence="2">May play the central regulatory role in sporulation. It may be an element of the effector pathway responsible for the activation of sporulation genes in response to nutritional stress. Spo0A may act in concert with spo0H (a sigma factor) to control the expression of some genes that are critical to the sporulation process.</text>
</comment>
<dbReference type="EMBL" id="MEHD01000049">
    <property type="protein sequence ID" value="ODR46581.1"/>
    <property type="molecule type" value="Genomic_DNA"/>
</dbReference>
<evidence type="ECO:0000313" key="8">
    <source>
        <dbReference type="EMBL" id="ODR46446.1"/>
    </source>
</evidence>
<keyword evidence="3" id="KW-0597">Phosphoprotein</keyword>
<dbReference type="Proteomes" id="UP000095003">
    <property type="component" value="Unassembled WGS sequence"/>
</dbReference>
<evidence type="ECO:0000313" key="12">
    <source>
        <dbReference type="Proteomes" id="UP000094869"/>
    </source>
</evidence>